<evidence type="ECO:0000313" key="2">
    <source>
        <dbReference type="Proteomes" id="UP001165092"/>
    </source>
</evidence>
<comment type="caution">
    <text evidence="1">The sequence shown here is derived from an EMBL/GenBank/DDBJ whole genome shotgun (WGS) entry which is preliminary data.</text>
</comment>
<keyword evidence="2" id="KW-1185">Reference proteome</keyword>
<sequence>MDEVCAWIARALFPEAIDITVTNVETTENGMSIEARTAGDGACCPACSQWSQRVHGSYWRHPADHPPPDHRCAFAFGSAGFCARTPDAVGGPSSNRWQA</sequence>
<evidence type="ECO:0000313" key="1">
    <source>
        <dbReference type="EMBL" id="GLU48652.1"/>
    </source>
</evidence>
<accession>A0A9W6P7X5</accession>
<reference evidence="1" key="1">
    <citation type="submission" date="2023-02" db="EMBL/GenBank/DDBJ databases">
        <title>Nocardiopsis ansamitocini NBRC 112285.</title>
        <authorList>
            <person name="Ichikawa N."/>
            <person name="Sato H."/>
            <person name="Tonouchi N."/>
        </authorList>
    </citation>
    <scope>NUCLEOTIDE SEQUENCE</scope>
    <source>
        <strain evidence="1">NBRC 112285</strain>
    </source>
</reference>
<dbReference type="AlphaFoldDB" id="A0A9W6P7X5"/>
<proteinExistence type="predicted"/>
<dbReference type="Proteomes" id="UP001165092">
    <property type="component" value="Unassembled WGS sequence"/>
</dbReference>
<gene>
    <name evidence="1" type="ORF">Nans01_30030</name>
</gene>
<dbReference type="EMBL" id="BSQG01000004">
    <property type="protein sequence ID" value="GLU48652.1"/>
    <property type="molecule type" value="Genomic_DNA"/>
</dbReference>
<protein>
    <submittedName>
        <fullName evidence="1">Uncharacterized protein</fullName>
    </submittedName>
</protein>
<organism evidence="1 2">
    <name type="scientific">Nocardiopsis ansamitocini</name>
    <dbReference type="NCBI Taxonomy" id="1670832"/>
    <lineage>
        <taxon>Bacteria</taxon>
        <taxon>Bacillati</taxon>
        <taxon>Actinomycetota</taxon>
        <taxon>Actinomycetes</taxon>
        <taxon>Streptosporangiales</taxon>
        <taxon>Nocardiopsidaceae</taxon>
        <taxon>Nocardiopsis</taxon>
    </lineage>
</organism>
<name>A0A9W6P7X5_9ACTN</name>